<dbReference type="GO" id="GO:0000027">
    <property type="term" value="P:ribosomal large subunit assembly"/>
    <property type="evidence" value="ECO:0007669"/>
    <property type="project" value="TreeGrafter"/>
</dbReference>
<dbReference type="PROSITE" id="PS51081">
    <property type="entry name" value="ZF_SIAH"/>
    <property type="match status" value="1"/>
</dbReference>
<dbReference type="Gene3D" id="3.30.40.10">
    <property type="entry name" value="Zinc/RING finger domain, C3HC4 (zinc finger)"/>
    <property type="match status" value="2"/>
</dbReference>
<feature type="zinc finger region" description="TRAF-type" evidence="6">
    <location>
        <begin position="138"/>
        <end position="202"/>
    </location>
</feature>
<dbReference type="InterPro" id="IPR013083">
    <property type="entry name" value="Znf_RING/FYVE/PHD"/>
</dbReference>
<dbReference type="PROSITE" id="PS50294">
    <property type="entry name" value="WD_REPEATS_REGION"/>
    <property type="match status" value="1"/>
</dbReference>
<evidence type="ECO:0000256" key="1">
    <source>
        <dbReference type="ARBA" id="ARBA00022574"/>
    </source>
</evidence>
<feature type="repeat" description="WD" evidence="7">
    <location>
        <begin position="303"/>
        <end position="336"/>
    </location>
</feature>
<dbReference type="PROSITE" id="PS00678">
    <property type="entry name" value="WD_REPEATS_1"/>
    <property type="match status" value="1"/>
</dbReference>
<protein>
    <submittedName>
        <fullName evidence="11">Uncharacterized protein</fullName>
    </submittedName>
</protein>
<dbReference type="PROSITE" id="PS50089">
    <property type="entry name" value="ZF_RING_2"/>
    <property type="match status" value="1"/>
</dbReference>
<gene>
    <name evidence="11" type="ORF">NP493_264g02015</name>
</gene>
<dbReference type="GO" id="GO:0005730">
    <property type="term" value="C:nucleolus"/>
    <property type="evidence" value="ECO:0007669"/>
    <property type="project" value="TreeGrafter"/>
</dbReference>
<dbReference type="InterPro" id="IPR015943">
    <property type="entry name" value="WD40/YVTN_repeat-like_dom_sf"/>
</dbReference>
<keyword evidence="1 7" id="KW-0853">WD repeat</keyword>
<sequence length="383" mass="42905">MAASPTAMRKSGMEPLNESFVETDSYDGADSWDALVFTEPPSKKLYCLLCSKIFRDPMITRCGHTFCRHCVTGKYNNGKCPVDKAELDIMVANLAVAEQIGELYVYCQYGTQPSRDGFPFEVNPTGCPLTVRLSAKRAHEEDCQYAPTRCPNNPACPVLKKRDLEEHLKLCKHAKCPHHKYNCEFIGTAAELTEHLSECRFEAIKGFLHQTEKSLTELQATIIQKDQEIGFLRSMLGKLSEKVEMMEKEFELKLTRMETNHNDLVDEVRSDVGLLHQDLSDMHESLTVSAFDPQQIFKCKGTFVGHQGPVWCLCVLQDYLFSGSSDKTIKVWDTSTTFKCLSTLEGHTGIVLALCVSGSKLYSGSQDCTIIVSTVERLSVSPQ</sequence>
<dbReference type="InterPro" id="IPR001680">
    <property type="entry name" value="WD40_rpt"/>
</dbReference>
<keyword evidence="4 6" id="KW-0863">Zinc-finger</keyword>
<evidence type="ECO:0000313" key="12">
    <source>
        <dbReference type="Proteomes" id="UP001209878"/>
    </source>
</evidence>
<dbReference type="InterPro" id="IPR019775">
    <property type="entry name" value="WD40_repeat_CS"/>
</dbReference>
<proteinExistence type="predicted"/>
<dbReference type="PROSITE" id="PS50145">
    <property type="entry name" value="ZF_TRAF"/>
    <property type="match status" value="1"/>
</dbReference>
<accession>A0AAD9UCN3</accession>
<feature type="domain" description="RING-type" evidence="8">
    <location>
        <begin position="47"/>
        <end position="84"/>
    </location>
</feature>
<dbReference type="PANTHER" id="PTHR19848">
    <property type="entry name" value="WD40 REPEAT PROTEIN"/>
    <property type="match status" value="1"/>
</dbReference>
<feature type="domain" description="TRAF-type" evidence="9">
    <location>
        <begin position="138"/>
        <end position="202"/>
    </location>
</feature>
<organism evidence="11 12">
    <name type="scientific">Ridgeia piscesae</name>
    <name type="common">Tubeworm</name>
    <dbReference type="NCBI Taxonomy" id="27915"/>
    <lineage>
        <taxon>Eukaryota</taxon>
        <taxon>Metazoa</taxon>
        <taxon>Spiralia</taxon>
        <taxon>Lophotrochozoa</taxon>
        <taxon>Annelida</taxon>
        <taxon>Polychaeta</taxon>
        <taxon>Sedentaria</taxon>
        <taxon>Canalipalpata</taxon>
        <taxon>Sabellida</taxon>
        <taxon>Siboglinidae</taxon>
        <taxon>Ridgeia</taxon>
    </lineage>
</organism>
<evidence type="ECO:0000256" key="4">
    <source>
        <dbReference type="ARBA" id="ARBA00022771"/>
    </source>
</evidence>
<feature type="domain" description="SIAH-type" evidence="10">
    <location>
        <begin position="115"/>
        <end position="201"/>
    </location>
</feature>
<dbReference type="InterPro" id="IPR017907">
    <property type="entry name" value="Znf_RING_CS"/>
</dbReference>
<dbReference type="PANTHER" id="PTHR19848:SF6">
    <property type="entry name" value="E3 UBIQUITIN-PROTEIN LIGASE TRAF7"/>
    <property type="match status" value="1"/>
</dbReference>
<reference evidence="11" key="1">
    <citation type="journal article" date="2023" name="Mol. Biol. Evol.">
        <title>Third-Generation Sequencing Reveals the Adaptive Role of the Epigenome in Three Deep-Sea Polychaetes.</title>
        <authorList>
            <person name="Perez M."/>
            <person name="Aroh O."/>
            <person name="Sun Y."/>
            <person name="Lan Y."/>
            <person name="Juniper S.K."/>
            <person name="Young C.R."/>
            <person name="Angers B."/>
            <person name="Qian P.Y."/>
        </authorList>
    </citation>
    <scope>NUCLEOTIDE SEQUENCE</scope>
    <source>
        <strain evidence="11">R07B-5</strain>
    </source>
</reference>
<evidence type="ECO:0000256" key="7">
    <source>
        <dbReference type="PROSITE-ProRule" id="PRU00221"/>
    </source>
</evidence>
<evidence type="ECO:0000313" key="11">
    <source>
        <dbReference type="EMBL" id="KAK2184415.1"/>
    </source>
</evidence>
<dbReference type="Gene3D" id="2.130.10.10">
    <property type="entry name" value="YVTN repeat-like/Quinoprotein amine dehydrogenase"/>
    <property type="match status" value="1"/>
</dbReference>
<evidence type="ECO:0000256" key="5">
    <source>
        <dbReference type="ARBA" id="ARBA00022833"/>
    </source>
</evidence>
<dbReference type="Pfam" id="PF00400">
    <property type="entry name" value="WD40"/>
    <property type="match status" value="2"/>
</dbReference>
<evidence type="ECO:0000256" key="6">
    <source>
        <dbReference type="PROSITE-ProRule" id="PRU00207"/>
    </source>
</evidence>
<dbReference type="InterPro" id="IPR036322">
    <property type="entry name" value="WD40_repeat_dom_sf"/>
</dbReference>
<keyword evidence="3" id="KW-0677">Repeat</keyword>
<dbReference type="SMART" id="SM00320">
    <property type="entry name" value="WD40"/>
    <property type="match status" value="2"/>
</dbReference>
<dbReference type="PROSITE" id="PS00518">
    <property type="entry name" value="ZF_RING_1"/>
    <property type="match status" value="1"/>
</dbReference>
<dbReference type="SUPFAM" id="SSF57850">
    <property type="entry name" value="RING/U-box"/>
    <property type="match status" value="1"/>
</dbReference>
<keyword evidence="2 6" id="KW-0479">Metal-binding</keyword>
<dbReference type="SUPFAM" id="SSF50978">
    <property type="entry name" value="WD40 repeat-like"/>
    <property type="match status" value="1"/>
</dbReference>
<evidence type="ECO:0000256" key="2">
    <source>
        <dbReference type="ARBA" id="ARBA00022723"/>
    </source>
</evidence>
<dbReference type="InterPro" id="IPR013010">
    <property type="entry name" value="Znf_SIAH"/>
</dbReference>
<dbReference type="Proteomes" id="UP001209878">
    <property type="component" value="Unassembled WGS sequence"/>
</dbReference>
<dbReference type="AlphaFoldDB" id="A0AAD9UCN3"/>
<evidence type="ECO:0000259" key="9">
    <source>
        <dbReference type="PROSITE" id="PS50145"/>
    </source>
</evidence>
<keyword evidence="5 6" id="KW-0862">Zinc</keyword>
<keyword evidence="12" id="KW-1185">Reference proteome</keyword>
<evidence type="ECO:0000259" key="10">
    <source>
        <dbReference type="PROSITE" id="PS51081"/>
    </source>
</evidence>
<evidence type="ECO:0000259" key="8">
    <source>
        <dbReference type="PROSITE" id="PS50089"/>
    </source>
</evidence>
<dbReference type="EMBL" id="JAODUO010000266">
    <property type="protein sequence ID" value="KAK2184415.1"/>
    <property type="molecule type" value="Genomic_DNA"/>
</dbReference>
<dbReference type="GO" id="GO:0008270">
    <property type="term" value="F:zinc ion binding"/>
    <property type="evidence" value="ECO:0007669"/>
    <property type="project" value="UniProtKB-KW"/>
</dbReference>
<dbReference type="GO" id="GO:0007219">
    <property type="term" value="P:Notch signaling pathway"/>
    <property type="evidence" value="ECO:0007669"/>
    <property type="project" value="TreeGrafter"/>
</dbReference>
<evidence type="ECO:0000256" key="3">
    <source>
        <dbReference type="ARBA" id="ARBA00022737"/>
    </source>
</evidence>
<dbReference type="Pfam" id="PF13923">
    <property type="entry name" value="zf-C3HC4_2"/>
    <property type="match status" value="1"/>
</dbReference>
<dbReference type="InterPro" id="IPR001841">
    <property type="entry name" value="Znf_RING"/>
</dbReference>
<name>A0AAD9UCN3_RIDPI</name>
<dbReference type="PROSITE" id="PS50082">
    <property type="entry name" value="WD_REPEATS_2"/>
    <property type="match status" value="1"/>
</dbReference>
<dbReference type="SMART" id="SM00184">
    <property type="entry name" value="RING"/>
    <property type="match status" value="1"/>
</dbReference>
<comment type="caution">
    <text evidence="11">The sequence shown here is derived from an EMBL/GenBank/DDBJ whole genome shotgun (WGS) entry which is preliminary data.</text>
</comment>
<dbReference type="SUPFAM" id="SSF49599">
    <property type="entry name" value="TRAF domain-like"/>
    <property type="match status" value="2"/>
</dbReference>
<dbReference type="InterPro" id="IPR001293">
    <property type="entry name" value="Znf_TRAF"/>
</dbReference>